<reference evidence="2 3" key="1">
    <citation type="journal article" date="2013" name="Genome Biol.">
        <title>Genome of Acanthamoeba castellanii highlights extensive lateral gene transfer and early evolution of tyrosine kinase signaling.</title>
        <authorList>
            <person name="Clarke M."/>
            <person name="Lohan A.J."/>
            <person name="Liu B."/>
            <person name="Lagkouvardos I."/>
            <person name="Roy S."/>
            <person name="Zafar N."/>
            <person name="Bertelli C."/>
            <person name="Schilde C."/>
            <person name="Kianianmomeni A."/>
            <person name="Burglin T.R."/>
            <person name="Frech C."/>
            <person name="Turcotte B."/>
            <person name="Kopec K.O."/>
            <person name="Synnott J.M."/>
            <person name="Choo C."/>
            <person name="Paponov I."/>
            <person name="Finkler A."/>
            <person name="Soon Heng Tan C."/>
            <person name="Hutchins A.P."/>
            <person name="Weinmeier T."/>
            <person name="Rattei T."/>
            <person name="Chu J.S."/>
            <person name="Gimenez G."/>
            <person name="Irimia M."/>
            <person name="Rigden D.J."/>
            <person name="Fitzpatrick D.A."/>
            <person name="Lorenzo-Morales J."/>
            <person name="Bateman A."/>
            <person name="Chiu C.H."/>
            <person name="Tang P."/>
            <person name="Hegemann P."/>
            <person name="Fromm H."/>
            <person name="Raoult D."/>
            <person name="Greub G."/>
            <person name="Miranda-Saavedra D."/>
            <person name="Chen N."/>
            <person name="Nash P."/>
            <person name="Ginger M.L."/>
            <person name="Horn M."/>
            <person name="Schaap P."/>
            <person name="Caler L."/>
            <person name="Loftus B."/>
        </authorList>
    </citation>
    <scope>NUCLEOTIDE SEQUENCE [LARGE SCALE GENOMIC DNA]</scope>
    <source>
        <strain evidence="2 3">Neff</strain>
    </source>
</reference>
<dbReference type="VEuPathDB" id="AmoebaDB:ACA1_185160"/>
<keyword evidence="3" id="KW-1185">Reference proteome</keyword>
<dbReference type="GeneID" id="14921183"/>
<name>L8H6F6_ACACF</name>
<keyword evidence="1" id="KW-0732">Signal</keyword>
<evidence type="ECO:0000256" key="1">
    <source>
        <dbReference type="SAM" id="SignalP"/>
    </source>
</evidence>
<proteinExistence type="predicted"/>
<sequence>MKWSTVLVAVVLLAFLCGAMAIRKPSFRKGKSFAPATQMDKMSAMSKKRPTQEASEEMLDQCLASLKQSVRDESEWEEERDECLARLAPLVEEDRLNEWYRDQNRSLAIGCLLNLTQCNDDNEALLTREIGPRRETDESIVKHPYVAKENRLRKRMHEFDETVFLGMSKPASRATRQRRETIQCSLDRCETLVTESLWEIEQLKKNVSWCEREIVRRKASIMSYLRFAMLYEQETAVCEPIWNRCRNGARLVKLTITNAPVAGLLYQFDLQSGWAGFANRSTSIIPETVPARLEFLQALGDLADDFNTTVLDTIFARNSEGAVTGPVGDGGVLCGSQSFSALFEVWPEANGFLFVGFPVVETEEDSVTVLGAISSIQVFDGNNNFITRDLPIRELDKKKKLAKIMTAAKAKRGPDRQNIEDCGCVGDALPHFERHLSLVALSDVRTYQLVPPYPTESQVIEGGAALLSLEELRWTVPYPPGIRPEVVDIPSEYPLADTL</sequence>
<evidence type="ECO:0000313" key="3">
    <source>
        <dbReference type="Proteomes" id="UP000011083"/>
    </source>
</evidence>
<feature type="signal peptide" evidence="1">
    <location>
        <begin position="1"/>
        <end position="21"/>
    </location>
</feature>
<dbReference type="KEGG" id="acan:ACA1_185160"/>
<protein>
    <submittedName>
        <fullName evidence="2">Uncharacterized protein</fullName>
    </submittedName>
</protein>
<accession>L8H6F6</accession>
<dbReference type="AlphaFoldDB" id="L8H6F6"/>
<dbReference type="RefSeq" id="XP_004342527.1">
    <property type="nucleotide sequence ID" value="XM_004342478.1"/>
</dbReference>
<gene>
    <name evidence="2" type="ORF">ACA1_185160</name>
</gene>
<evidence type="ECO:0000313" key="2">
    <source>
        <dbReference type="EMBL" id="ELR20333.1"/>
    </source>
</evidence>
<organism evidence="2 3">
    <name type="scientific">Acanthamoeba castellanii (strain ATCC 30010 / Neff)</name>
    <dbReference type="NCBI Taxonomy" id="1257118"/>
    <lineage>
        <taxon>Eukaryota</taxon>
        <taxon>Amoebozoa</taxon>
        <taxon>Discosea</taxon>
        <taxon>Longamoebia</taxon>
        <taxon>Centramoebida</taxon>
        <taxon>Acanthamoebidae</taxon>
        <taxon>Acanthamoeba</taxon>
    </lineage>
</organism>
<feature type="chain" id="PRO_5003990453" evidence="1">
    <location>
        <begin position="22"/>
        <end position="499"/>
    </location>
</feature>
<dbReference type="Proteomes" id="UP000011083">
    <property type="component" value="Unassembled WGS sequence"/>
</dbReference>
<dbReference type="EMBL" id="KB007920">
    <property type="protein sequence ID" value="ELR20333.1"/>
    <property type="molecule type" value="Genomic_DNA"/>
</dbReference>